<dbReference type="EMBL" id="CP012332">
    <property type="protein sequence ID" value="AKU90749.1"/>
    <property type="molecule type" value="Genomic_DNA"/>
</dbReference>
<gene>
    <name evidence="2" type="ORF">AKJ08_1136</name>
</gene>
<protein>
    <submittedName>
        <fullName evidence="2">Mobile element protein</fullName>
    </submittedName>
</protein>
<keyword evidence="3" id="KW-1185">Reference proteome</keyword>
<evidence type="ECO:0000313" key="2">
    <source>
        <dbReference type="EMBL" id="AKU90749.1"/>
    </source>
</evidence>
<dbReference type="KEGG" id="vin:AKJ08_1136"/>
<proteinExistence type="predicted"/>
<sequence length="81" mass="8981">MLRSACGESRLFVEDAMRGKVERQASMLTLVGPDQRVPKDLPIRRIKLLTDRELERLSSVFESRSSVSEASARSASASITT</sequence>
<feature type="region of interest" description="Disordered" evidence="1">
    <location>
        <begin position="62"/>
        <end position="81"/>
    </location>
</feature>
<organism evidence="2 3">
    <name type="scientific">Vulgatibacter incomptus</name>
    <dbReference type="NCBI Taxonomy" id="1391653"/>
    <lineage>
        <taxon>Bacteria</taxon>
        <taxon>Pseudomonadati</taxon>
        <taxon>Myxococcota</taxon>
        <taxon>Myxococcia</taxon>
        <taxon>Myxococcales</taxon>
        <taxon>Cystobacterineae</taxon>
        <taxon>Vulgatibacteraceae</taxon>
        <taxon>Vulgatibacter</taxon>
    </lineage>
</organism>
<name>A0A0K1PCC0_9BACT</name>
<dbReference type="Proteomes" id="UP000055590">
    <property type="component" value="Chromosome"/>
</dbReference>
<evidence type="ECO:0000313" key="3">
    <source>
        <dbReference type="Proteomes" id="UP000055590"/>
    </source>
</evidence>
<reference evidence="2 3" key="1">
    <citation type="submission" date="2015-08" db="EMBL/GenBank/DDBJ databases">
        <authorList>
            <person name="Babu N.S."/>
            <person name="Beckwith C.J."/>
            <person name="Beseler K.G."/>
            <person name="Brison A."/>
            <person name="Carone J.V."/>
            <person name="Caskin T.P."/>
            <person name="Diamond M."/>
            <person name="Durham M.E."/>
            <person name="Foxe J.M."/>
            <person name="Go M."/>
            <person name="Henderson B.A."/>
            <person name="Jones I.B."/>
            <person name="McGettigan J.A."/>
            <person name="Micheletti S.J."/>
            <person name="Nasrallah M.E."/>
            <person name="Ortiz D."/>
            <person name="Piller C.R."/>
            <person name="Privatt S.R."/>
            <person name="Schneider S.L."/>
            <person name="Sharp S."/>
            <person name="Smith T.C."/>
            <person name="Stanton J.D."/>
            <person name="Ullery H.E."/>
            <person name="Wilson R.J."/>
            <person name="Serrano M.G."/>
            <person name="Buck G."/>
            <person name="Lee V."/>
            <person name="Wang Y."/>
            <person name="Carvalho R."/>
            <person name="Voegtly L."/>
            <person name="Shi R."/>
            <person name="Duckworth R."/>
            <person name="Johnson A."/>
            <person name="Loviza R."/>
            <person name="Walstead R."/>
            <person name="Shah Z."/>
            <person name="Kiflezghi M."/>
            <person name="Wade K."/>
            <person name="Ball S.L."/>
            <person name="Bradley K.W."/>
            <person name="Asai D.J."/>
            <person name="Bowman C.A."/>
            <person name="Russell D.A."/>
            <person name="Pope W.H."/>
            <person name="Jacobs-Sera D."/>
            <person name="Hendrix R.W."/>
            <person name="Hatfull G.F."/>
        </authorList>
    </citation>
    <scope>NUCLEOTIDE SEQUENCE [LARGE SCALE GENOMIC DNA]</scope>
    <source>
        <strain evidence="2 3">DSM 27710</strain>
    </source>
</reference>
<evidence type="ECO:0000256" key="1">
    <source>
        <dbReference type="SAM" id="MobiDB-lite"/>
    </source>
</evidence>
<dbReference type="AlphaFoldDB" id="A0A0K1PCC0"/>
<accession>A0A0K1PCC0</accession>